<dbReference type="GO" id="GO:0000155">
    <property type="term" value="F:phosphorelay sensor kinase activity"/>
    <property type="evidence" value="ECO:0007669"/>
    <property type="project" value="InterPro"/>
</dbReference>
<dbReference type="GO" id="GO:0006355">
    <property type="term" value="P:regulation of DNA-templated transcription"/>
    <property type="evidence" value="ECO:0007669"/>
    <property type="project" value="InterPro"/>
</dbReference>
<organism evidence="15">
    <name type="scientific">hydrothermal vent metagenome</name>
    <dbReference type="NCBI Taxonomy" id="652676"/>
    <lineage>
        <taxon>unclassified sequences</taxon>
        <taxon>metagenomes</taxon>
        <taxon>ecological metagenomes</taxon>
    </lineage>
</organism>
<dbReference type="SUPFAM" id="SSF47384">
    <property type="entry name" value="Homodimeric domain of signal transducing histidine kinase"/>
    <property type="match status" value="1"/>
</dbReference>
<feature type="transmembrane region" description="Helical" evidence="12">
    <location>
        <begin position="174"/>
        <end position="197"/>
    </location>
</feature>
<dbReference type="FunFam" id="3.30.565.10:FF:000023">
    <property type="entry name" value="PAS domain-containing sensor histidine kinase"/>
    <property type="match status" value="1"/>
</dbReference>
<dbReference type="SMART" id="SM00091">
    <property type="entry name" value="PAS"/>
    <property type="match status" value="1"/>
</dbReference>
<sequence length="619" mass="67746">MRNQDMSVSRSESNWIDQGAGHCRRSSDRALVAMRAMRRKLVGAIGVVMLASAALVFPFAVIELLSGQATALFFAVLVLVFASYSVAVARLGRTNLAVHIQGGGIFLGGLVLTIADPAILDFGLALMFLTPVHMILLCGQISKKTTWWIMASLAIFAGISTSSLMPLLLHSNALISWLGVFSCTIVAASQIFAAYRLHHVEGAQERKQTRAIQHLVEHMGDGYLRLSSDGQVLFASKRTEEIFGSPRYELTGNGLFERVHILDRPDFLNTISRAIHNAAPQTVEARLRKDNLEHNSGPPQFIWIEFSFSPVVNAGIAQTDWELVALLRDVSNRKDHEFEMMTARKLAEEASRSKSRFLASIGHELRTPLNAIVGFSEMMSSGIGGQLEPTHLEYASLIQQSGHHLLEVVNMLLDMSKLEAGKFELQLASFEPVALARPCMEIVRPVALKNNVTLVADVPETLPAFVGDERACRQILINLLSNAVKFSHAGGKVSLRAKRQGQYLNMSVSDNGIGMSPEASKRVGDPFFQAHDGLSRQYEGTGLGLSIVKGLVKLHGGSLRIDSTLGEGTTVTVLLPLSGPQKSEPPAEKITPLHQKTQEIQDIKELQEQQWPEQKSVAL</sequence>
<evidence type="ECO:0000256" key="6">
    <source>
        <dbReference type="ARBA" id="ARBA00022679"/>
    </source>
</evidence>
<dbReference type="Pfam" id="PF02518">
    <property type="entry name" value="HATPase_c"/>
    <property type="match status" value="1"/>
</dbReference>
<dbReference type="InterPro" id="IPR035965">
    <property type="entry name" value="PAS-like_dom_sf"/>
</dbReference>
<dbReference type="CDD" id="cd00082">
    <property type="entry name" value="HisKA"/>
    <property type="match status" value="1"/>
</dbReference>
<evidence type="ECO:0000313" key="15">
    <source>
        <dbReference type="EMBL" id="VAW17728.1"/>
    </source>
</evidence>
<dbReference type="SUPFAM" id="SSF55874">
    <property type="entry name" value="ATPase domain of HSP90 chaperone/DNA topoisomerase II/histidine kinase"/>
    <property type="match status" value="1"/>
</dbReference>
<evidence type="ECO:0000256" key="9">
    <source>
        <dbReference type="ARBA" id="ARBA00022840"/>
    </source>
</evidence>
<dbReference type="InterPro" id="IPR003661">
    <property type="entry name" value="HisK_dim/P_dom"/>
</dbReference>
<feature type="transmembrane region" description="Helical" evidence="12">
    <location>
        <begin position="68"/>
        <end position="89"/>
    </location>
</feature>
<feature type="transmembrane region" description="Helical" evidence="12">
    <location>
        <begin position="41"/>
        <end position="62"/>
    </location>
</feature>
<proteinExistence type="predicted"/>
<dbReference type="PANTHER" id="PTHR43047">
    <property type="entry name" value="TWO-COMPONENT HISTIDINE PROTEIN KINASE"/>
    <property type="match status" value="1"/>
</dbReference>
<feature type="domain" description="PAS" evidence="14">
    <location>
        <begin position="208"/>
        <end position="278"/>
    </location>
</feature>
<dbReference type="Gene3D" id="1.10.287.130">
    <property type="match status" value="1"/>
</dbReference>
<evidence type="ECO:0000256" key="7">
    <source>
        <dbReference type="ARBA" id="ARBA00022741"/>
    </source>
</evidence>
<reference evidence="15" key="1">
    <citation type="submission" date="2018-06" db="EMBL/GenBank/DDBJ databases">
        <authorList>
            <person name="Zhirakovskaya E."/>
        </authorList>
    </citation>
    <scope>NUCLEOTIDE SEQUENCE</scope>
</reference>
<keyword evidence="12" id="KW-1133">Transmembrane helix</keyword>
<dbReference type="EC" id="2.7.13.3" evidence="3"/>
<dbReference type="Pfam" id="PF00512">
    <property type="entry name" value="HisKA"/>
    <property type="match status" value="1"/>
</dbReference>
<feature type="transmembrane region" description="Helical" evidence="12">
    <location>
        <begin position="146"/>
        <end position="168"/>
    </location>
</feature>
<dbReference type="CDD" id="cd16922">
    <property type="entry name" value="HATPase_EvgS-ArcB-TorS-like"/>
    <property type="match status" value="1"/>
</dbReference>
<keyword evidence="8 15" id="KW-0418">Kinase</keyword>
<dbReference type="Gene3D" id="3.30.450.20">
    <property type="entry name" value="PAS domain"/>
    <property type="match status" value="1"/>
</dbReference>
<dbReference type="InterPro" id="IPR013767">
    <property type="entry name" value="PAS_fold"/>
</dbReference>
<name>A0A3B0TIG8_9ZZZZ</name>
<dbReference type="InterPro" id="IPR004358">
    <property type="entry name" value="Sig_transdc_His_kin-like_C"/>
</dbReference>
<evidence type="ECO:0000256" key="8">
    <source>
        <dbReference type="ARBA" id="ARBA00022777"/>
    </source>
</evidence>
<keyword evidence="6" id="KW-0808">Transferase</keyword>
<dbReference type="InterPro" id="IPR005467">
    <property type="entry name" value="His_kinase_dom"/>
</dbReference>
<dbReference type="Gene3D" id="3.30.565.10">
    <property type="entry name" value="Histidine kinase-like ATPase, C-terminal domain"/>
    <property type="match status" value="1"/>
</dbReference>
<evidence type="ECO:0000256" key="4">
    <source>
        <dbReference type="ARBA" id="ARBA00022475"/>
    </source>
</evidence>
<dbReference type="EMBL" id="UOEO01000077">
    <property type="protein sequence ID" value="VAW17728.1"/>
    <property type="molecule type" value="Genomic_DNA"/>
</dbReference>
<keyword evidence="10" id="KW-0902">Two-component regulatory system</keyword>
<evidence type="ECO:0000256" key="2">
    <source>
        <dbReference type="ARBA" id="ARBA00004236"/>
    </source>
</evidence>
<protein>
    <recommendedName>
        <fullName evidence="3">histidine kinase</fullName>
        <ecNumber evidence="3">2.7.13.3</ecNumber>
    </recommendedName>
</protein>
<dbReference type="InterPro" id="IPR036890">
    <property type="entry name" value="HATPase_C_sf"/>
</dbReference>
<comment type="subcellular location">
    <subcellularLocation>
        <location evidence="2">Cell membrane</location>
    </subcellularLocation>
</comment>
<keyword evidence="9" id="KW-0067">ATP-binding</keyword>
<comment type="catalytic activity">
    <reaction evidence="1">
        <text>ATP + protein L-histidine = ADP + protein N-phospho-L-histidine.</text>
        <dbReference type="EC" id="2.7.13.3"/>
    </reaction>
</comment>
<dbReference type="GO" id="GO:0009927">
    <property type="term" value="F:histidine phosphotransfer kinase activity"/>
    <property type="evidence" value="ECO:0007669"/>
    <property type="project" value="TreeGrafter"/>
</dbReference>
<dbReference type="NCBIfam" id="TIGR00229">
    <property type="entry name" value="sensory_box"/>
    <property type="match status" value="1"/>
</dbReference>
<accession>A0A3B0TIG8</accession>
<dbReference type="PROSITE" id="PS50112">
    <property type="entry name" value="PAS"/>
    <property type="match status" value="1"/>
</dbReference>
<keyword evidence="12" id="KW-0812">Transmembrane</keyword>
<dbReference type="PANTHER" id="PTHR43047:SF63">
    <property type="entry name" value="HISTIDINE KINASE"/>
    <property type="match status" value="1"/>
</dbReference>
<dbReference type="InterPro" id="IPR003594">
    <property type="entry name" value="HATPase_dom"/>
</dbReference>
<keyword evidence="4" id="KW-1003">Cell membrane</keyword>
<dbReference type="Pfam" id="PF00989">
    <property type="entry name" value="PAS"/>
    <property type="match status" value="1"/>
</dbReference>
<evidence type="ECO:0000256" key="10">
    <source>
        <dbReference type="ARBA" id="ARBA00023012"/>
    </source>
</evidence>
<keyword evidence="11 12" id="KW-0472">Membrane</keyword>
<dbReference type="GO" id="GO:0005524">
    <property type="term" value="F:ATP binding"/>
    <property type="evidence" value="ECO:0007669"/>
    <property type="project" value="UniProtKB-KW"/>
</dbReference>
<evidence type="ECO:0000256" key="11">
    <source>
        <dbReference type="ARBA" id="ARBA00023136"/>
    </source>
</evidence>
<dbReference type="PRINTS" id="PR00344">
    <property type="entry name" value="BCTRLSENSOR"/>
</dbReference>
<dbReference type="InterPro" id="IPR000014">
    <property type="entry name" value="PAS"/>
</dbReference>
<gene>
    <name evidence="15" type="ORF">MNBD_ALPHA12-226</name>
</gene>
<dbReference type="PROSITE" id="PS50109">
    <property type="entry name" value="HIS_KIN"/>
    <property type="match status" value="1"/>
</dbReference>
<feature type="domain" description="Histidine kinase" evidence="13">
    <location>
        <begin position="360"/>
        <end position="579"/>
    </location>
</feature>
<keyword evidence="7" id="KW-0547">Nucleotide-binding</keyword>
<dbReference type="CDD" id="cd00130">
    <property type="entry name" value="PAS"/>
    <property type="match status" value="1"/>
</dbReference>
<dbReference type="InterPro" id="IPR036097">
    <property type="entry name" value="HisK_dim/P_sf"/>
</dbReference>
<dbReference type="SMART" id="SM00388">
    <property type="entry name" value="HisKA"/>
    <property type="match status" value="1"/>
</dbReference>
<evidence type="ECO:0000259" key="14">
    <source>
        <dbReference type="PROSITE" id="PS50112"/>
    </source>
</evidence>
<evidence type="ECO:0000256" key="12">
    <source>
        <dbReference type="SAM" id="Phobius"/>
    </source>
</evidence>
<dbReference type="AlphaFoldDB" id="A0A3B0TIG8"/>
<evidence type="ECO:0000256" key="1">
    <source>
        <dbReference type="ARBA" id="ARBA00000085"/>
    </source>
</evidence>
<dbReference type="GO" id="GO:0005886">
    <property type="term" value="C:plasma membrane"/>
    <property type="evidence" value="ECO:0007669"/>
    <property type="project" value="UniProtKB-SubCell"/>
</dbReference>
<keyword evidence="5" id="KW-0597">Phosphoprotein</keyword>
<dbReference type="SMART" id="SM00387">
    <property type="entry name" value="HATPase_c"/>
    <property type="match status" value="1"/>
</dbReference>
<dbReference type="SUPFAM" id="SSF55785">
    <property type="entry name" value="PYP-like sensor domain (PAS domain)"/>
    <property type="match status" value="1"/>
</dbReference>
<evidence type="ECO:0000256" key="5">
    <source>
        <dbReference type="ARBA" id="ARBA00022553"/>
    </source>
</evidence>
<evidence type="ECO:0000256" key="3">
    <source>
        <dbReference type="ARBA" id="ARBA00012438"/>
    </source>
</evidence>
<evidence type="ECO:0000259" key="13">
    <source>
        <dbReference type="PROSITE" id="PS50109"/>
    </source>
</evidence>